<organism evidence="1 2">
    <name type="scientific">Aspergillus steynii IBT 23096</name>
    <dbReference type="NCBI Taxonomy" id="1392250"/>
    <lineage>
        <taxon>Eukaryota</taxon>
        <taxon>Fungi</taxon>
        <taxon>Dikarya</taxon>
        <taxon>Ascomycota</taxon>
        <taxon>Pezizomycotina</taxon>
        <taxon>Eurotiomycetes</taxon>
        <taxon>Eurotiomycetidae</taxon>
        <taxon>Eurotiales</taxon>
        <taxon>Aspergillaceae</taxon>
        <taxon>Aspergillus</taxon>
        <taxon>Aspergillus subgen. Circumdati</taxon>
    </lineage>
</organism>
<keyword evidence="2" id="KW-1185">Reference proteome</keyword>
<sequence length="163" mass="18029">MSLILYHPTNPTRIPLKPVHLPGILRAAAIIRQSVSNNRVLDSAESIPGSNSKHPDTVVTSYTREWVLLGSVTGESRNKSARSGKKPENISRLTVAIRQSTNAAESSISHSSNKERKISLLLQKRLSYTLVVRFSFGDWTGQTFSGDMVPSLDQAKPQKEARY</sequence>
<reference evidence="1 2" key="1">
    <citation type="submission" date="2016-12" db="EMBL/GenBank/DDBJ databases">
        <title>The genomes of Aspergillus section Nigri reveals drivers in fungal speciation.</title>
        <authorList>
            <consortium name="DOE Joint Genome Institute"/>
            <person name="Vesth T.C."/>
            <person name="Nybo J."/>
            <person name="Theobald S."/>
            <person name="Brandl J."/>
            <person name="Frisvad J.C."/>
            <person name="Nielsen K.F."/>
            <person name="Lyhne E.K."/>
            <person name="Kogle M.E."/>
            <person name="Kuo A."/>
            <person name="Riley R."/>
            <person name="Clum A."/>
            <person name="Nolan M."/>
            <person name="Lipzen A."/>
            <person name="Salamov A."/>
            <person name="Henrissat B."/>
            <person name="Wiebenga A."/>
            <person name="De Vries R.P."/>
            <person name="Grigoriev I.V."/>
            <person name="Mortensen U.H."/>
            <person name="Andersen M.R."/>
            <person name="Baker S.E."/>
        </authorList>
    </citation>
    <scope>NUCLEOTIDE SEQUENCE [LARGE SCALE GENOMIC DNA]</scope>
    <source>
        <strain evidence="1 2">IBT 23096</strain>
    </source>
</reference>
<comment type="caution">
    <text evidence="1">The sequence shown here is derived from an EMBL/GenBank/DDBJ whole genome shotgun (WGS) entry which is preliminary data.</text>
</comment>
<evidence type="ECO:0000313" key="2">
    <source>
        <dbReference type="Proteomes" id="UP000234275"/>
    </source>
</evidence>
<proteinExistence type="predicted"/>
<dbReference type="GeneID" id="36560009"/>
<gene>
    <name evidence="1" type="ORF">P170DRAFT_465284</name>
</gene>
<accession>A0A2I2G482</accession>
<name>A0A2I2G482_9EURO</name>
<dbReference type="RefSeq" id="XP_024702984.1">
    <property type="nucleotide sequence ID" value="XM_024852311.1"/>
</dbReference>
<dbReference type="Proteomes" id="UP000234275">
    <property type="component" value="Unassembled WGS sequence"/>
</dbReference>
<dbReference type="AlphaFoldDB" id="A0A2I2G482"/>
<evidence type="ECO:0000313" key="1">
    <source>
        <dbReference type="EMBL" id="PLB47682.1"/>
    </source>
</evidence>
<protein>
    <submittedName>
        <fullName evidence="1">Uncharacterized protein</fullName>
    </submittedName>
</protein>
<dbReference type="VEuPathDB" id="FungiDB:P170DRAFT_465284"/>
<dbReference type="EMBL" id="MSFO01000005">
    <property type="protein sequence ID" value="PLB47682.1"/>
    <property type="molecule type" value="Genomic_DNA"/>
</dbReference>